<evidence type="ECO:0000256" key="6">
    <source>
        <dbReference type="ARBA" id="ARBA00029833"/>
    </source>
</evidence>
<evidence type="ECO:0000256" key="5">
    <source>
        <dbReference type="ARBA" id="ARBA00023006"/>
    </source>
</evidence>
<organism evidence="7 8">
    <name type="scientific">Lactuca saligna</name>
    <name type="common">Willowleaf lettuce</name>
    <dbReference type="NCBI Taxonomy" id="75948"/>
    <lineage>
        <taxon>Eukaryota</taxon>
        <taxon>Viridiplantae</taxon>
        <taxon>Streptophyta</taxon>
        <taxon>Embryophyta</taxon>
        <taxon>Tracheophyta</taxon>
        <taxon>Spermatophyta</taxon>
        <taxon>Magnoliopsida</taxon>
        <taxon>eudicotyledons</taxon>
        <taxon>Gunneridae</taxon>
        <taxon>Pentapetalae</taxon>
        <taxon>asterids</taxon>
        <taxon>campanulids</taxon>
        <taxon>Asterales</taxon>
        <taxon>Asteraceae</taxon>
        <taxon>Cichorioideae</taxon>
        <taxon>Cichorieae</taxon>
        <taxon>Lactucinae</taxon>
        <taxon>Lactuca</taxon>
    </lineage>
</organism>
<dbReference type="Pfam" id="PF03987">
    <property type="entry name" value="Autophagy_act_C"/>
    <property type="match status" value="1"/>
</dbReference>
<dbReference type="Proteomes" id="UP001177003">
    <property type="component" value="Chromosome 9"/>
</dbReference>
<keyword evidence="4" id="KW-0833">Ubl conjugation pathway</keyword>
<reference evidence="7" key="1">
    <citation type="submission" date="2023-04" db="EMBL/GenBank/DDBJ databases">
        <authorList>
            <person name="Vijverberg K."/>
            <person name="Xiong W."/>
            <person name="Schranz E."/>
        </authorList>
    </citation>
    <scope>NUCLEOTIDE SEQUENCE</scope>
</reference>
<dbReference type="AlphaFoldDB" id="A0AA35ZXT1"/>
<evidence type="ECO:0000256" key="3">
    <source>
        <dbReference type="ARBA" id="ARBA00022679"/>
    </source>
</evidence>
<dbReference type="GO" id="GO:0005829">
    <property type="term" value="C:cytosol"/>
    <property type="evidence" value="ECO:0007669"/>
    <property type="project" value="TreeGrafter"/>
</dbReference>
<gene>
    <name evidence="7" type="ORF">LSALG_LOCUS39500</name>
</gene>
<comment type="similarity">
    <text evidence="1">Belongs to the ATG10 family.</text>
</comment>
<evidence type="ECO:0000256" key="2">
    <source>
        <dbReference type="ARBA" id="ARBA00021099"/>
    </source>
</evidence>
<sequence>MTSYSVNEDDISTKPCRCNVFNSGARWLPYKQKPESRVLRLLLLPTISPSYSLINHPSRPGRHEMVWLTIFGASKSAVMASDQATLDGSLSSTDFQNSANAFAQKWNKFNSGFPEWSWIDCSNRLGFHRVTEGYLSLQHVLFPRSIEEEHDEGNSNDHQEPFDTATLVQSNSDSNDGDWYDFHVVYSSSYRVPVLYFHAQTSDGQPLNVGEIEKNLPSKSSDVLMDSKWTFITQQEHPYLNRPWYMLHPCGTSEWMKLLLADHNSTDRYLVSWFTVVGQVFGLKLPLEMLKS</sequence>
<protein>
    <recommendedName>
        <fullName evidence="2">Ubiquitin-like-conjugating enzyme ATG10</fullName>
    </recommendedName>
    <alternativeName>
        <fullName evidence="6">Autophagy-related protein 10</fullName>
    </alternativeName>
</protein>
<evidence type="ECO:0000256" key="1">
    <source>
        <dbReference type="ARBA" id="ARBA00005696"/>
    </source>
</evidence>
<dbReference type="Gene3D" id="3.30.1460.50">
    <property type="match status" value="1"/>
</dbReference>
<accession>A0AA35ZXT1</accession>
<dbReference type="GO" id="GO:0000422">
    <property type="term" value="P:autophagy of mitochondrion"/>
    <property type="evidence" value="ECO:0007669"/>
    <property type="project" value="TreeGrafter"/>
</dbReference>
<dbReference type="GO" id="GO:0061651">
    <property type="term" value="F:Atg12 conjugating enzyme activity"/>
    <property type="evidence" value="ECO:0007669"/>
    <property type="project" value="TreeGrafter"/>
</dbReference>
<dbReference type="PANTHER" id="PTHR14957">
    <property type="entry name" value="UBIQUITIN-LIKE-CONJUGATING ENZYME ATG10"/>
    <property type="match status" value="1"/>
</dbReference>
<keyword evidence="8" id="KW-1185">Reference proteome</keyword>
<evidence type="ECO:0000256" key="4">
    <source>
        <dbReference type="ARBA" id="ARBA00022786"/>
    </source>
</evidence>
<evidence type="ECO:0000313" key="8">
    <source>
        <dbReference type="Proteomes" id="UP001177003"/>
    </source>
</evidence>
<keyword evidence="3" id="KW-0808">Transferase</keyword>
<dbReference type="InterPro" id="IPR007135">
    <property type="entry name" value="Atg3/Atg10"/>
</dbReference>
<name>A0AA35ZXT1_LACSI</name>
<dbReference type="GO" id="GO:0032446">
    <property type="term" value="P:protein modification by small protein conjugation"/>
    <property type="evidence" value="ECO:0007669"/>
    <property type="project" value="TreeGrafter"/>
</dbReference>
<evidence type="ECO:0000313" key="7">
    <source>
        <dbReference type="EMBL" id="CAI9300899.1"/>
    </source>
</evidence>
<proteinExistence type="inferred from homology"/>
<dbReference type="EMBL" id="OX465085">
    <property type="protein sequence ID" value="CAI9300899.1"/>
    <property type="molecule type" value="Genomic_DNA"/>
</dbReference>
<dbReference type="PANTHER" id="PTHR14957:SF1">
    <property type="entry name" value="UBIQUITIN-LIKE-CONJUGATING ENZYME ATG10"/>
    <property type="match status" value="1"/>
</dbReference>
<keyword evidence="5" id="KW-0072">Autophagy</keyword>
<dbReference type="GO" id="GO:0000045">
    <property type="term" value="P:autophagosome assembly"/>
    <property type="evidence" value="ECO:0007669"/>
    <property type="project" value="TreeGrafter"/>
</dbReference>